<dbReference type="AlphaFoldDB" id="A0A1H9WR87"/>
<organism evidence="3 4">
    <name type="scientific">Lentzea albida</name>
    <dbReference type="NCBI Taxonomy" id="65499"/>
    <lineage>
        <taxon>Bacteria</taxon>
        <taxon>Bacillati</taxon>
        <taxon>Actinomycetota</taxon>
        <taxon>Actinomycetes</taxon>
        <taxon>Pseudonocardiales</taxon>
        <taxon>Pseudonocardiaceae</taxon>
        <taxon>Lentzea</taxon>
    </lineage>
</organism>
<name>A0A1H9WR87_9PSEU</name>
<dbReference type="SUPFAM" id="SSF54593">
    <property type="entry name" value="Glyoxalase/Bleomycin resistance protein/Dihydroxybiphenyl dioxygenase"/>
    <property type="match status" value="1"/>
</dbReference>
<dbReference type="RefSeq" id="WP_089925831.1">
    <property type="nucleotide sequence ID" value="NZ_FOFV01000024.1"/>
</dbReference>
<protein>
    <submittedName>
        <fullName evidence="3">Lactoylglutathione lyase</fullName>
    </submittedName>
</protein>
<dbReference type="Proteomes" id="UP000199503">
    <property type="component" value="Unassembled WGS sequence"/>
</dbReference>
<feature type="domain" description="VOC" evidence="2">
    <location>
        <begin position="4"/>
        <end position="125"/>
    </location>
</feature>
<dbReference type="Gene3D" id="3.10.180.10">
    <property type="entry name" value="2,3-Dihydroxybiphenyl 1,2-Dioxygenase, domain 1"/>
    <property type="match status" value="1"/>
</dbReference>
<dbReference type="STRING" id="65499.SAMN04488000_12428"/>
<keyword evidence="3" id="KW-0456">Lyase</keyword>
<keyword evidence="4" id="KW-1185">Reference proteome</keyword>
<dbReference type="GO" id="GO:0016829">
    <property type="term" value="F:lyase activity"/>
    <property type="evidence" value="ECO:0007669"/>
    <property type="project" value="UniProtKB-KW"/>
</dbReference>
<reference evidence="4" key="1">
    <citation type="submission" date="2016-10" db="EMBL/GenBank/DDBJ databases">
        <authorList>
            <person name="Varghese N."/>
            <person name="Submissions S."/>
        </authorList>
    </citation>
    <scope>NUCLEOTIDE SEQUENCE [LARGE SCALE GENOMIC DNA]</scope>
    <source>
        <strain evidence="4">DSM 44437</strain>
    </source>
</reference>
<dbReference type="OrthoDB" id="317332at2"/>
<evidence type="ECO:0000256" key="1">
    <source>
        <dbReference type="SAM" id="MobiDB-lite"/>
    </source>
</evidence>
<dbReference type="EMBL" id="FOFV01000024">
    <property type="protein sequence ID" value="SES36456.1"/>
    <property type="molecule type" value="Genomic_DNA"/>
</dbReference>
<dbReference type="InterPro" id="IPR004360">
    <property type="entry name" value="Glyas_Fos-R_dOase_dom"/>
</dbReference>
<gene>
    <name evidence="3" type="ORF">SAMN04488000_12428</name>
</gene>
<evidence type="ECO:0000313" key="4">
    <source>
        <dbReference type="Proteomes" id="UP000199503"/>
    </source>
</evidence>
<dbReference type="Pfam" id="PF00903">
    <property type="entry name" value="Glyoxalase"/>
    <property type="match status" value="1"/>
</dbReference>
<feature type="region of interest" description="Disordered" evidence="1">
    <location>
        <begin position="130"/>
        <end position="153"/>
    </location>
</feature>
<accession>A0A1H9WR87</accession>
<dbReference type="InterPro" id="IPR037523">
    <property type="entry name" value="VOC_core"/>
</dbReference>
<proteinExistence type="predicted"/>
<evidence type="ECO:0000259" key="2">
    <source>
        <dbReference type="PROSITE" id="PS51819"/>
    </source>
</evidence>
<dbReference type="PROSITE" id="PS51819">
    <property type="entry name" value="VOC"/>
    <property type="match status" value="1"/>
</dbReference>
<dbReference type="InterPro" id="IPR029068">
    <property type="entry name" value="Glyas_Bleomycin-R_OHBP_Dase"/>
</dbReference>
<evidence type="ECO:0000313" key="3">
    <source>
        <dbReference type="EMBL" id="SES36456.1"/>
    </source>
</evidence>
<sequence>MEARLSYAKIVVSDLERSIAFYTKAIGLSVLQRVEFTAPDITEVVLADASGQGRVVLMCGDSMPVQSGAPAWTPFVLTVDDAAAAAAEIADAGYALACDPPLKVGGITITLVPDPDGYLVEVISFPPDQSGRPPVPEGKVPHPLPQFHDRVLN</sequence>